<dbReference type="Pfam" id="PF01381">
    <property type="entry name" value="HTH_3"/>
    <property type="match status" value="1"/>
</dbReference>
<name>A0A1G2HMJ2_9BACT</name>
<keyword evidence="13" id="KW-0742">SOS response</keyword>
<feature type="domain" description="Helicase C-terminal" evidence="19">
    <location>
        <begin position="989"/>
        <end position="1155"/>
    </location>
</feature>
<dbReference type="GO" id="GO:0003677">
    <property type="term" value="F:DNA binding"/>
    <property type="evidence" value="ECO:0007669"/>
    <property type="project" value="InterPro"/>
</dbReference>
<dbReference type="InterPro" id="IPR027434">
    <property type="entry name" value="Homing_endonucl"/>
</dbReference>
<dbReference type="Gene3D" id="4.10.860.10">
    <property type="entry name" value="UVR domain"/>
    <property type="match status" value="1"/>
</dbReference>
<dbReference type="PROSITE" id="PS51194">
    <property type="entry name" value="HELICASE_CTER"/>
    <property type="match status" value="1"/>
</dbReference>
<dbReference type="InterPro" id="IPR003586">
    <property type="entry name" value="Hint_dom_C"/>
</dbReference>
<keyword evidence="4 13" id="KW-0227">DNA damage</keyword>
<keyword evidence="8 13" id="KW-0267">Excision nuclease</keyword>
<dbReference type="SUPFAM" id="SSF55608">
    <property type="entry name" value="Homing endonucleases"/>
    <property type="match status" value="1"/>
</dbReference>
<dbReference type="SUPFAM" id="SSF52540">
    <property type="entry name" value="P-loop containing nucleoside triphosphate hydrolases"/>
    <property type="match status" value="3"/>
</dbReference>
<dbReference type="GO" id="GO:0006289">
    <property type="term" value="P:nucleotide-excision repair"/>
    <property type="evidence" value="ECO:0007669"/>
    <property type="project" value="InterPro"/>
</dbReference>
<evidence type="ECO:0000256" key="6">
    <source>
        <dbReference type="ARBA" id="ARBA00022813"/>
    </source>
</evidence>
<reference evidence="20 21" key="1">
    <citation type="journal article" date="2016" name="Nat. Commun.">
        <title>Thousands of microbial genomes shed light on interconnected biogeochemical processes in an aquifer system.</title>
        <authorList>
            <person name="Anantharaman K."/>
            <person name="Brown C.T."/>
            <person name="Hug L.A."/>
            <person name="Sharon I."/>
            <person name="Castelle C.J."/>
            <person name="Probst A.J."/>
            <person name="Thomas B.C."/>
            <person name="Singh A."/>
            <person name="Wilkins M.J."/>
            <person name="Karaoz U."/>
            <person name="Brodie E.L."/>
            <person name="Williams K.H."/>
            <person name="Hubbard S.S."/>
            <person name="Banfield J.F."/>
        </authorList>
    </citation>
    <scope>NUCLEOTIDE SEQUENCE [LARGE SCALE GENOMIC DNA]</scope>
</reference>
<dbReference type="InterPro" id="IPR004860">
    <property type="entry name" value="LAGLIDADG_dom"/>
</dbReference>
<dbReference type="GO" id="GO:0009380">
    <property type="term" value="C:excinuclease repair complex"/>
    <property type="evidence" value="ECO:0007669"/>
    <property type="project" value="InterPro"/>
</dbReference>
<keyword evidence="7" id="KW-0067">ATP-binding</keyword>
<dbReference type="SMART" id="SM00305">
    <property type="entry name" value="HintC"/>
    <property type="match status" value="1"/>
</dbReference>
<evidence type="ECO:0000256" key="10">
    <source>
        <dbReference type="ARBA" id="ARBA00023204"/>
    </source>
</evidence>
<evidence type="ECO:0000313" key="20">
    <source>
        <dbReference type="EMBL" id="OGZ63752.1"/>
    </source>
</evidence>
<dbReference type="GO" id="GO:0004519">
    <property type="term" value="F:endonuclease activity"/>
    <property type="evidence" value="ECO:0007669"/>
    <property type="project" value="InterPro"/>
</dbReference>
<dbReference type="EMBL" id="MHOO01000011">
    <property type="protein sequence ID" value="OGZ63752.1"/>
    <property type="molecule type" value="Genomic_DNA"/>
</dbReference>
<organism evidence="20 21">
    <name type="scientific">Candidatus Staskawiczbacteria bacterium RIFCSPHIGHO2_01_FULL_39_25</name>
    <dbReference type="NCBI Taxonomy" id="1802202"/>
    <lineage>
        <taxon>Bacteria</taxon>
        <taxon>Candidatus Staskawicziibacteriota</taxon>
    </lineage>
</organism>
<evidence type="ECO:0000256" key="4">
    <source>
        <dbReference type="ARBA" id="ARBA00022763"/>
    </source>
</evidence>
<dbReference type="Gene3D" id="3.40.50.300">
    <property type="entry name" value="P-loop containing nucleotide triphosphate hydrolases"/>
    <property type="match status" value="4"/>
</dbReference>
<dbReference type="PANTHER" id="PTHR24029:SF0">
    <property type="entry name" value="UVRABC SYSTEM PROTEIN B"/>
    <property type="match status" value="1"/>
</dbReference>
<evidence type="ECO:0000259" key="15">
    <source>
        <dbReference type="PROSITE" id="PS50151"/>
    </source>
</evidence>
<evidence type="ECO:0000259" key="18">
    <source>
        <dbReference type="PROSITE" id="PS51192"/>
    </source>
</evidence>
<feature type="domain" description="HTH cro/C1-type" evidence="17">
    <location>
        <begin position="493"/>
        <end position="546"/>
    </location>
</feature>
<dbReference type="InterPro" id="IPR024759">
    <property type="entry name" value="UvrB_YAD/RRR_dom"/>
</dbReference>
<comment type="caution">
    <text evidence="20">The sequence shown here is derived from an EMBL/GenBank/DDBJ whole genome shotgun (WGS) entry which is preliminary data.</text>
</comment>
<dbReference type="InterPro" id="IPR010982">
    <property type="entry name" value="Lambda_DNA-bd_dom_sf"/>
</dbReference>
<evidence type="ECO:0000256" key="9">
    <source>
        <dbReference type="ARBA" id="ARBA00023000"/>
    </source>
</evidence>
<evidence type="ECO:0000259" key="17">
    <source>
        <dbReference type="PROSITE" id="PS50943"/>
    </source>
</evidence>
<keyword evidence="10 13" id="KW-0234">DNA repair</keyword>
<evidence type="ECO:0000256" key="13">
    <source>
        <dbReference type="RuleBase" id="RU003587"/>
    </source>
</evidence>
<keyword evidence="9" id="KW-0651">Protein splicing</keyword>
<dbReference type="GO" id="GO:0016887">
    <property type="term" value="F:ATP hydrolysis activity"/>
    <property type="evidence" value="ECO:0007669"/>
    <property type="project" value="InterPro"/>
</dbReference>
<dbReference type="PROSITE" id="PS51192">
    <property type="entry name" value="HELICASE_ATP_BIND_1"/>
    <property type="match status" value="1"/>
</dbReference>
<keyword evidence="5 13" id="KW-0228">DNA excision</keyword>
<feature type="coiled-coil region" evidence="14">
    <location>
        <begin position="811"/>
        <end position="838"/>
    </location>
</feature>
<evidence type="ECO:0000256" key="1">
    <source>
        <dbReference type="ARBA" id="ARBA00008533"/>
    </source>
</evidence>
<keyword evidence="6" id="KW-0068">Autocatalytic cleavage</keyword>
<keyword evidence="3" id="KW-0547">Nucleotide-binding</keyword>
<dbReference type="PANTHER" id="PTHR24029">
    <property type="entry name" value="UVRABC SYSTEM PROTEIN B"/>
    <property type="match status" value="1"/>
</dbReference>
<dbReference type="InterPro" id="IPR041471">
    <property type="entry name" value="UvrB_inter"/>
</dbReference>
<dbReference type="CDD" id="cd00081">
    <property type="entry name" value="Hint"/>
    <property type="match status" value="1"/>
</dbReference>
<dbReference type="InterPro" id="IPR003587">
    <property type="entry name" value="Hint_dom_N"/>
</dbReference>
<evidence type="ECO:0000256" key="8">
    <source>
        <dbReference type="ARBA" id="ARBA00022881"/>
    </source>
</evidence>
<dbReference type="NCBIfam" id="NF003673">
    <property type="entry name" value="PRK05298.1"/>
    <property type="match status" value="1"/>
</dbReference>
<dbReference type="SMART" id="SM00490">
    <property type="entry name" value="HELICc"/>
    <property type="match status" value="1"/>
</dbReference>
<dbReference type="InterPro" id="IPR004042">
    <property type="entry name" value="Intein_endonuc_central"/>
</dbReference>
<dbReference type="InterPro" id="IPR030934">
    <property type="entry name" value="Intein_C"/>
</dbReference>
<feature type="domain" description="UVR" evidence="15">
    <location>
        <begin position="1175"/>
        <end position="1204"/>
    </location>
</feature>
<evidence type="ECO:0000256" key="14">
    <source>
        <dbReference type="SAM" id="Coils"/>
    </source>
</evidence>
<dbReference type="Pfam" id="PF14528">
    <property type="entry name" value="LAGLIDADG_3"/>
    <property type="match status" value="1"/>
</dbReference>
<dbReference type="SUPFAM" id="SSF51294">
    <property type="entry name" value="Hedgehog/intein (Hint) domain"/>
    <property type="match status" value="1"/>
</dbReference>
<comment type="subcellular location">
    <subcellularLocation>
        <location evidence="13">Cytoplasm</location>
    </subcellularLocation>
</comment>
<evidence type="ECO:0000259" key="19">
    <source>
        <dbReference type="PROSITE" id="PS51194"/>
    </source>
</evidence>
<dbReference type="Pfam" id="PF00271">
    <property type="entry name" value="Helicase_C"/>
    <property type="match status" value="1"/>
</dbReference>
<dbReference type="SMART" id="SM00306">
    <property type="entry name" value="HintN"/>
    <property type="match status" value="1"/>
</dbReference>
<dbReference type="SUPFAM" id="SSF47413">
    <property type="entry name" value="lambda repressor-like DNA-binding domains"/>
    <property type="match status" value="1"/>
</dbReference>
<dbReference type="InterPro" id="IPR036844">
    <property type="entry name" value="Hint_dom_sf"/>
</dbReference>
<dbReference type="GO" id="GO:0005524">
    <property type="term" value="F:ATP binding"/>
    <property type="evidence" value="ECO:0007669"/>
    <property type="project" value="UniProtKB-KW"/>
</dbReference>
<evidence type="ECO:0000256" key="11">
    <source>
        <dbReference type="ARBA" id="ARBA00026033"/>
    </source>
</evidence>
<dbReference type="PRINTS" id="PR00379">
    <property type="entry name" value="INTEIN"/>
</dbReference>
<dbReference type="GO" id="GO:0005737">
    <property type="term" value="C:cytoplasm"/>
    <property type="evidence" value="ECO:0007669"/>
    <property type="project" value="UniProtKB-SubCell"/>
</dbReference>
<dbReference type="PROSITE" id="PS50818">
    <property type="entry name" value="INTEIN_C_TER"/>
    <property type="match status" value="1"/>
</dbReference>
<dbReference type="PROSITE" id="PS50943">
    <property type="entry name" value="HTH_CROC1"/>
    <property type="match status" value="1"/>
</dbReference>
<dbReference type="GO" id="GO:0016539">
    <property type="term" value="P:intein-mediated protein splicing"/>
    <property type="evidence" value="ECO:0007669"/>
    <property type="project" value="InterPro"/>
</dbReference>
<dbReference type="Pfam" id="PF12344">
    <property type="entry name" value="UvrB"/>
    <property type="match status" value="1"/>
</dbReference>
<comment type="subunit">
    <text evidence="11 13">Forms a heterotetramer with UvrA during the search for lesions. Interacts with UvrC in an incision complex.</text>
</comment>
<dbReference type="Pfam" id="PF02151">
    <property type="entry name" value="UVR"/>
    <property type="match status" value="1"/>
</dbReference>
<dbReference type="PROSITE" id="PS50817">
    <property type="entry name" value="INTEIN_N_TER"/>
    <property type="match status" value="1"/>
</dbReference>
<evidence type="ECO:0000259" key="16">
    <source>
        <dbReference type="PROSITE" id="PS50819"/>
    </source>
</evidence>
<dbReference type="Gene3D" id="3.10.28.10">
    <property type="entry name" value="Homing endonucleases"/>
    <property type="match status" value="1"/>
</dbReference>
<evidence type="ECO:0000256" key="3">
    <source>
        <dbReference type="ARBA" id="ARBA00022741"/>
    </source>
</evidence>
<evidence type="ECO:0000256" key="5">
    <source>
        <dbReference type="ARBA" id="ARBA00022769"/>
    </source>
</evidence>
<gene>
    <name evidence="20" type="ORF">A2730_00465</name>
</gene>
<evidence type="ECO:0000256" key="7">
    <source>
        <dbReference type="ARBA" id="ARBA00022840"/>
    </source>
</evidence>
<dbReference type="InterPro" id="IPR001387">
    <property type="entry name" value="Cro/C1-type_HTH"/>
</dbReference>
<dbReference type="InterPro" id="IPR036876">
    <property type="entry name" value="UVR_dom_sf"/>
</dbReference>
<dbReference type="NCBIfam" id="TIGR00631">
    <property type="entry name" value="uvrb"/>
    <property type="match status" value="1"/>
</dbReference>
<dbReference type="InterPro" id="IPR014001">
    <property type="entry name" value="Helicase_ATP-bd"/>
</dbReference>
<dbReference type="SMART" id="SM00487">
    <property type="entry name" value="DEXDc"/>
    <property type="match status" value="1"/>
</dbReference>
<dbReference type="Proteomes" id="UP000176855">
    <property type="component" value="Unassembled WGS sequence"/>
</dbReference>
<dbReference type="Pfam" id="PF17757">
    <property type="entry name" value="UvrB_inter"/>
    <property type="match status" value="1"/>
</dbReference>
<evidence type="ECO:0000313" key="21">
    <source>
        <dbReference type="Proteomes" id="UP000176855"/>
    </source>
</evidence>
<dbReference type="NCBIfam" id="TIGR01443">
    <property type="entry name" value="intein_Cterm"/>
    <property type="match status" value="1"/>
</dbReference>
<keyword evidence="2" id="KW-0963">Cytoplasm</keyword>
<dbReference type="CDD" id="cd00093">
    <property type="entry name" value="HTH_XRE"/>
    <property type="match status" value="1"/>
</dbReference>
<dbReference type="SMART" id="SM00530">
    <property type="entry name" value="HTH_XRE"/>
    <property type="match status" value="1"/>
</dbReference>
<keyword evidence="14" id="KW-0175">Coiled coil</keyword>
<accession>A0A1G2HMJ2</accession>
<dbReference type="PROSITE" id="PS50151">
    <property type="entry name" value="UVR"/>
    <property type="match status" value="1"/>
</dbReference>
<dbReference type="InterPro" id="IPR001650">
    <property type="entry name" value="Helicase_C-like"/>
</dbReference>
<dbReference type="InterPro" id="IPR004807">
    <property type="entry name" value="UvrB"/>
</dbReference>
<dbReference type="NCBIfam" id="TIGR01445">
    <property type="entry name" value="intein_Nterm"/>
    <property type="match status" value="1"/>
</dbReference>
<dbReference type="SUPFAM" id="SSF46600">
    <property type="entry name" value="C-terminal UvrC-binding domain of UvrB"/>
    <property type="match status" value="1"/>
</dbReference>
<dbReference type="Gene3D" id="1.10.260.40">
    <property type="entry name" value="lambda repressor-like DNA-binding domains"/>
    <property type="match status" value="1"/>
</dbReference>
<protein>
    <recommendedName>
        <fullName evidence="12 13">UvrABC system protein B</fullName>
    </recommendedName>
</protein>
<dbReference type="AlphaFoldDB" id="A0A1G2HMJ2"/>
<feature type="domain" description="Helicase ATP-binding" evidence="18">
    <location>
        <begin position="600"/>
        <end position="713"/>
    </location>
</feature>
<evidence type="ECO:0000256" key="2">
    <source>
        <dbReference type="ARBA" id="ARBA00022490"/>
    </source>
</evidence>
<dbReference type="GO" id="GO:0009432">
    <property type="term" value="P:SOS response"/>
    <property type="evidence" value="ECO:0007669"/>
    <property type="project" value="UniProtKB-KW"/>
</dbReference>
<dbReference type="CDD" id="cd18790">
    <property type="entry name" value="SF2_C_UvrB"/>
    <property type="match status" value="1"/>
</dbReference>
<dbReference type="InterPro" id="IPR006142">
    <property type="entry name" value="INTEIN"/>
</dbReference>
<proteinExistence type="inferred from homology"/>
<dbReference type="InterPro" id="IPR001943">
    <property type="entry name" value="UVR_dom"/>
</dbReference>
<comment type="similarity">
    <text evidence="1 13">Belongs to the UvrB family.</text>
</comment>
<feature type="domain" description="DOD-type homing endonuclease" evidence="16">
    <location>
        <begin position="290"/>
        <end position="420"/>
    </location>
</feature>
<dbReference type="PROSITE" id="PS50819">
    <property type="entry name" value="INTEIN_ENDONUCLEASE"/>
    <property type="match status" value="1"/>
</dbReference>
<dbReference type="InterPro" id="IPR027417">
    <property type="entry name" value="P-loop_NTPase"/>
</dbReference>
<dbReference type="STRING" id="1802202.A2730_00465"/>
<evidence type="ECO:0000256" key="12">
    <source>
        <dbReference type="ARBA" id="ARBA00029504"/>
    </source>
</evidence>
<dbReference type="Pfam" id="PF14890">
    <property type="entry name" value="Intein_splicing"/>
    <property type="match status" value="1"/>
</dbReference>
<sequence>MEFKLNTKFKPTGDQPHAIKQLVKNLTSGIRDQVLLGVTGSGKSITPETPVVVKLNGKTTCNPIGRFVDELFQKYPDKIRVIEDSEIIFTDSIKKEKYIETISLNPKNKQTEWKAVTQLVRHTSPKNLYEVKTTCGREITVTGDHNFWVLRKGKLTLMPTKEVEKTDFIPLPTDITTSEKDLSHIDTLEVLNKNMLFANANLFVSRVLMQRKLSEVIQAMGKYYAFPRHKVYQIMHGAYCGMPISTIDQISREFKIDTCLEDFNKIVVGSQIHNYSLPGKVPLTEEWLKLMGYYIAEGHGEPKSRFFTISAAEKYIQKDLRNTLKKLSLNYHRGKYRKCDFNITSKIHTEFLVSLLGSNSRSKKLPSFWPDLSQKQLAVLLQTYFNGDGGAFPKSGEVVAPTASKQLASDISYALLRFGIWARINKRWSHATNSLYHKGSYYYYITISGKENLEKFKKCIGFSLPRKQKNLITLYNTTKGSNVDIIPDVGPQIKKLRTSLKISQRVFSEMAGVVQGTLNSVELGINNPRKQTFEKIINCLVKVSGKSNEVNELKSLLNCHWLKIAEIKEVASQCPYVYDFAVKGNETFLAGFGGLFAHNTFTMANVINEVKKPTLIVACNKTLAAQLYQEFKEFFPNNGVHYFVSYYDYYQPEAYIPQTDTYIEKDAKINEEIDRLRHAAAQDVLSRKDAIVVASVSCIYNIGSPENYQSVSLEIKANQKITRKEFISHLIAMQYKRNDIDFKPATFRVRGEMVEIYLVTGEKIVRVEFSGDKIHNIFESPSGPNSKFIIHNSKFTLFPATFWVAPQNKINIAIENIKLELQERLKVLQKQKKLVEAQRLEQKTNYDLEMLKETGWCHGIENYSSQLEFRKPGSPPFSLVDYFKHANQNGFLMFIDESHISTSQIRAMSVQDRIRKETLINYGFRLPSAVDNRPLTFKEFQERQEQTIYVSATPADYEKEKSGKHIIEQLVRPTGLLEPSIEIKKTENQIKDLIAEIGKEVAKKHRVLVITLTKRLAEEISDYLVDHKIKTQYLHSEVKTMQRPEILNDFRRGKYDVLVGINLLREGLDLPEVSLVAILDADKEGFLRNKTTLIQTMGRAARHPNGRIILYADKTTMSMKSAIDEINRRRKIQQAYNKKHNITPQAIIKDIRDWGFSKKEDVESEFALVHDKKLLEKEMKIAAKNLDFERAVELRDLIQKLENKNS</sequence>
<dbReference type="InterPro" id="IPR006141">
    <property type="entry name" value="Intein_N"/>
</dbReference>
<dbReference type="Gene3D" id="2.170.16.10">
    <property type="entry name" value="Hedgehog/Intein (Hint) domain"/>
    <property type="match status" value="1"/>
</dbReference>